<keyword evidence="4" id="KW-0472">Membrane</keyword>
<dbReference type="Proteomes" id="UP000199648">
    <property type="component" value="Unassembled WGS sequence"/>
</dbReference>
<feature type="domain" description="Phospholipid/glycerol acyltransferase" evidence="5">
    <location>
        <begin position="71"/>
        <end position="185"/>
    </location>
</feature>
<evidence type="ECO:0000256" key="1">
    <source>
        <dbReference type="ARBA" id="ARBA00005189"/>
    </source>
</evidence>
<accession>A0A1G5QUF9</accession>
<evidence type="ECO:0000313" key="6">
    <source>
        <dbReference type="EMBL" id="SCZ65218.1"/>
    </source>
</evidence>
<sequence length="236" mass="26086">MYGVRSLIFYVGLTLVTVIYVVILALLLPFPARIRNRSLTGWSGFVLWWLGVSCDLHFRVEGRENIPPGPAVVLAKHQSAWETIAMQQVFPAQTWVLKRSLLWIPFFGWGLAMTRPVAIDRGAGKKALRQVIEQGTRRLRAGLWMIIFPEGTRVAPGEKGRYAVGGSMLAKQAGVPVVPVAHNAGAYWPKQGFTKKPGIITIAVGPTIDTRDRTAAEVNRKAEAWIESRMATLPTS</sequence>
<keyword evidence="7" id="KW-1185">Reference proteome</keyword>
<dbReference type="PANTHER" id="PTHR10434:SF40">
    <property type="entry name" value="1-ACYL-SN-GLYCEROL-3-PHOSPHATE ACYLTRANSFERASE"/>
    <property type="match status" value="1"/>
</dbReference>
<evidence type="ECO:0000256" key="3">
    <source>
        <dbReference type="ARBA" id="ARBA00023315"/>
    </source>
</evidence>
<organism evidence="6 7">
    <name type="scientific">Thiohalomonas denitrificans</name>
    <dbReference type="NCBI Taxonomy" id="415747"/>
    <lineage>
        <taxon>Bacteria</taxon>
        <taxon>Pseudomonadati</taxon>
        <taxon>Pseudomonadota</taxon>
        <taxon>Gammaproteobacteria</taxon>
        <taxon>Thiohalomonadales</taxon>
        <taxon>Thiohalomonadaceae</taxon>
        <taxon>Thiohalomonas</taxon>
    </lineage>
</organism>
<protein>
    <submittedName>
        <fullName evidence="6">1-acyl-sn-glycerol-3-phosphate acyltransferase</fullName>
    </submittedName>
</protein>
<gene>
    <name evidence="6" type="ORF">SAMN03097708_02813</name>
</gene>
<evidence type="ECO:0000259" key="5">
    <source>
        <dbReference type="SMART" id="SM00563"/>
    </source>
</evidence>
<dbReference type="CDD" id="cd07989">
    <property type="entry name" value="LPLAT_AGPAT-like"/>
    <property type="match status" value="1"/>
</dbReference>
<evidence type="ECO:0000256" key="4">
    <source>
        <dbReference type="SAM" id="Phobius"/>
    </source>
</evidence>
<evidence type="ECO:0000313" key="7">
    <source>
        <dbReference type="Proteomes" id="UP000199648"/>
    </source>
</evidence>
<keyword evidence="4" id="KW-0812">Transmembrane</keyword>
<dbReference type="OrthoDB" id="9812274at2"/>
<dbReference type="PANTHER" id="PTHR10434">
    <property type="entry name" value="1-ACYL-SN-GLYCEROL-3-PHOSPHATE ACYLTRANSFERASE"/>
    <property type="match status" value="1"/>
</dbReference>
<comment type="pathway">
    <text evidence="1">Lipid metabolism.</text>
</comment>
<dbReference type="Pfam" id="PF01553">
    <property type="entry name" value="Acyltransferase"/>
    <property type="match status" value="1"/>
</dbReference>
<dbReference type="EMBL" id="FMWD01000009">
    <property type="protein sequence ID" value="SCZ65218.1"/>
    <property type="molecule type" value="Genomic_DNA"/>
</dbReference>
<feature type="transmembrane region" description="Helical" evidence="4">
    <location>
        <begin position="6"/>
        <end position="27"/>
    </location>
</feature>
<name>A0A1G5QUF9_9GAMM</name>
<dbReference type="GO" id="GO:0003841">
    <property type="term" value="F:1-acylglycerol-3-phosphate O-acyltransferase activity"/>
    <property type="evidence" value="ECO:0007669"/>
    <property type="project" value="TreeGrafter"/>
</dbReference>
<proteinExistence type="predicted"/>
<evidence type="ECO:0000256" key="2">
    <source>
        <dbReference type="ARBA" id="ARBA00022679"/>
    </source>
</evidence>
<dbReference type="SUPFAM" id="SSF69593">
    <property type="entry name" value="Glycerol-3-phosphate (1)-acyltransferase"/>
    <property type="match status" value="1"/>
</dbReference>
<reference evidence="6 7" key="1">
    <citation type="submission" date="2016-10" db="EMBL/GenBank/DDBJ databases">
        <authorList>
            <person name="de Groot N.N."/>
        </authorList>
    </citation>
    <scope>NUCLEOTIDE SEQUENCE [LARGE SCALE GENOMIC DNA]</scope>
    <source>
        <strain evidence="6 7">HLD2</strain>
    </source>
</reference>
<dbReference type="InterPro" id="IPR002123">
    <property type="entry name" value="Plipid/glycerol_acylTrfase"/>
</dbReference>
<dbReference type="STRING" id="415747.SAMN03097708_02813"/>
<dbReference type="AlphaFoldDB" id="A0A1G5QUF9"/>
<dbReference type="SMART" id="SM00563">
    <property type="entry name" value="PlsC"/>
    <property type="match status" value="1"/>
</dbReference>
<keyword evidence="3 6" id="KW-0012">Acyltransferase</keyword>
<keyword evidence="2 6" id="KW-0808">Transferase</keyword>
<dbReference type="GO" id="GO:0006654">
    <property type="term" value="P:phosphatidic acid biosynthetic process"/>
    <property type="evidence" value="ECO:0007669"/>
    <property type="project" value="TreeGrafter"/>
</dbReference>
<keyword evidence="4" id="KW-1133">Transmembrane helix</keyword>